<protein>
    <submittedName>
        <fullName evidence="1">Uncharacterized protein</fullName>
    </submittedName>
</protein>
<sequence>MICSSHSTYTTLRDDPQVEEQCALQVNERFSLCLRETPSLVYFQATRRSNESHPYNVHYRLRENLTI</sequence>
<accession>A0A080ZP77</accession>
<organism evidence="1 2">
    <name type="scientific">Phytophthora nicotianae P1976</name>
    <dbReference type="NCBI Taxonomy" id="1317066"/>
    <lineage>
        <taxon>Eukaryota</taxon>
        <taxon>Sar</taxon>
        <taxon>Stramenopiles</taxon>
        <taxon>Oomycota</taxon>
        <taxon>Peronosporomycetes</taxon>
        <taxon>Peronosporales</taxon>
        <taxon>Peronosporaceae</taxon>
        <taxon>Phytophthora</taxon>
    </lineage>
</organism>
<comment type="caution">
    <text evidence="1">The sequence shown here is derived from an EMBL/GenBank/DDBJ whole genome shotgun (WGS) entry which is preliminary data.</text>
</comment>
<dbReference type="Proteomes" id="UP000028582">
    <property type="component" value="Unassembled WGS sequence"/>
</dbReference>
<proteinExistence type="predicted"/>
<reference evidence="1 2" key="1">
    <citation type="submission" date="2013-11" db="EMBL/GenBank/DDBJ databases">
        <title>The Genome Sequence of Phytophthora parasitica P1976.</title>
        <authorList>
            <consortium name="The Broad Institute Genomics Platform"/>
            <person name="Russ C."/>
            <person name="Tyler B."/>
            <person name="Panabieres F."/>
            <person name="Shan W."/>
            <person name="Tripathy S."/>
            <person name="Grunwald N."/>
            <person name="Machado M."/>
            <person name="Johnson C.S."/>
            <person name="Walker B."/>
            <person name="Young S."/>
            <person name="Zeng Q."/>
            <person name="Gargeya S."/>
            <person name="Fitzgerald M."/>
            <person name="Haas B."/>
            <person name="Abouelleil A."/>
            <person name="Allen A.W."/>
            <person name="Alvarado L."/>
            <person name="Arachchi H.M."/>
            <person name="Berlin A.M."/>
            <person name="Chapman S.B."/>
            <person name="Gainer-Dewar J."/>
            <person name="Goldberg J."/>
            <person name="Griggs A."/>
            <person name="Gujja S."/>
            <person name="Hansen M."/>
            <person name="Howarth C."/>
            <person name="Imamovic A."/>
            <person name="Ireland A."/>
            <person name="Larimer J."/>
            <person name="McCowan C."/>
            <person name="Murphy C."/>
            <person name="Pearson M."/>
            <person name="Poon T.W."/>
            <person name="Priest M."/>
            <person name="Roberts A."/>
            <person name="Saif S."/>
            <person name="Shea T."/>
            <person name="Sisk P."/>
            <person name="Sykes S."/>
            <person name="Wortman J."/>
            <person name="Nusbaum C."/>
            <person name="Birren B."/>
        </authorList>
    </citation>
    <scope>NUCLEOTIDE SEQUENCE [LARGE SCALE GENOMIC DNA]</scope>
    <source>
        <strain evidence="1 2">P1976</strain>
    </source>
</reference>
<dbReference type="AlphaFoldDB" id="A0A080ZP77"/>
<gene>
    <name evidence="1" type="ORF">F444_14701</name>
</gene>
<evidence type="ECO:0000313" key="2">
    <source>
        <dbReference type="Proteomes" id="UP000028582"/>
    </source>
</evidence>
<dbReference type="EMBL" id="ANJA01002642">
    <property type="protein sequence ID" value="ETO68438.1"/>
    <property type="molecule type" value="Genomic_DNA"/>
</dbReference>
<name>A0A080ZP77_PHYNI</name>
<evidence type="ECO:0000313" key="1">
    <source>
        <dbReference type="EMBL" id="ETO68438.1"/>
    </source>
</evidence>